<protein>
    <recommendedName>
        <fullName evidence="13">TonB-dependent receptor</fullName>
    </recommendedName>
</protein>
<dbReference type="InterPro" id="IPR032508">
    <property type="entry name" value="FecR_C"/>
</dbReference>
<sequence length="1132" mass="124994">MKKNEPQAVLQRPYRSMLKLLLMMKIVVLFILLGTLQTFATRSVAQEKVSISMQQADLKQIFKSIENQTNIHFVYNDEILPAGKLFTASFANQSWKEVLTSVLANTGIHYRIVEENLVVLTRGDHNRIVVRGKVTDAKNVGIPGVSVLEKGTKNGAVTNENGEFNINVTDASAVLIFKFVGYVTQELNASNSFMTVLLKEDAADLNEVVVVGYGKQEKKFLTGSVVSISGSTVSNIPVSNVSNALAGRLAGLVVMSPSGLPGVSSSVRVRGTTSYSGQDPLYVIDDIPRSKQEFDLLSPNDIESISVLKDGAAAIYGVRGGSGVILVTTKQGSEGPAKFSFNISHGQSDPTRMPKRLNSYQDALYRNNYYLNQGVAANDPRYYTADELEFYKAGKINTDLFEMISKTPRTTDANLSVTGGSPNARYYVATGYFSETGLFDKLESKRFNVLSNLDFKFGNGFSAKVNLQGTVRPNTTPWWYDGVNTTTLSDLTRAAMNFTPLSPAYVNGLPDGSLYHFLVPEVIKNGYIKGDRSNLNGFLKLSYNPNYIKGFGADISYNYNKQADLYKTRYQPYTLYLFNRFGGNNHLIGDQIIGTKAAAQQPYDFFQEQYIQNKTYVFNASAHYDHTFGNHDLSLQVFYEQSESAGDNFSAKGENLLSSTIDQLFVANSDPARRSLTGTGNEFGRSSVFGRLNYKFKGKYLLDAIVRADASSAFAPKNKWGYFPSLSGGWILSEEPFIKNAMPNVDNLKIRAGYGLLGYDNIDLSQWYSYFSLQGSAVFSTPVNTIAPQRYPNPDIKWQKIATTNVGLDASFYKGLISGSLDLFYKKTSDLLVANQTVIPSTFGIALAQVNYGQVNAKGFELTLRHDNQIGQVKYYVGFNLAYTTNKVIKYPEQANIPDYQRRTGRPVNFITGYQANGIISNTDQLANYLKLKYGTRAFELGDIGFTDLFGPNNGAPDGIINANDNVVLSNLSYDPRITYGIPLGASWKGFDLGVLLQGVGARKVMLSDRSQWQEQNVLAFWADFWSPQNPGAAYPKIGGLNGTEGPASSFWLRSGNYLRVKSLELGYTLPARATKSIGLEKCRLFLTGTNLFIISDDIKMYDPELPTNETGYGAFQYPMLRTISAGASISF</sequence>
<dbReference type="Gene3D" id="3.55.50.30">
    <property type="match status" value="1"/>
</dbReference>
<keyword evidence="6 8" id="KW-0472">Membrane</keyword>
<organism evidence="11 12">
    <name type="scientific">Pedobacter kyungheensis</name>
    <dbReference type="NCBI Taxonomy" id="1069985"/>
    <lineage>
        <taxon>Bacteria</taxon>
        <taxon>Pseudomonadati</taxon>
        <taxon>Bacteroidota</taxon>
        <taxon>Sphingobacteriia</taxon>
        <taxon>Sphingobacteriales</taxon>
        <taxon>Sphingobacteriaceae</taxon>
        <taxon>Pedobacter</taxon>
    </lineage>
</organism>
<dbReference type="Pfam" id="PF16344">
    <property type="entry name" value="FecR_C"/>
    <property type="match status" value="1"/>
</dbReference>
<dbReference type="EMBL" id="JSYN01000043">
    <property type="protein sequence ID" value="KIA89478.1"/>
    <property type="molecule type" value="Genomic_DNA"/>
</dbReference>
<dbReference type="Pfam" id="PF13715">
    <property type="entry name" value="CarbopepD_reg_2"/>
    <property type="match status" value="1"/>
</dbReference>
<dbReference type="NCBIfam" id="TIGR04057">
    <property type="entry name" value="SusC_RagA_signa"/>
    <property type="match status" value="1"/>
</dbReference>
<dbReference type="InterPro" id="IPR023997">
    <property type="entry name" value="TonB-dep_OMP_SusC/RagA_CS"/>
</dbReference>
<dbReference type="Gene3D" id="2.170.130.10">
    <property type="entry name" value="TonB-dependent receptor, plug domain"/>
    <property type="match status" value="1"/>
</dbReference>
<keyword evidence="4 8" id="KW-0812">Transmembrane</keyword>
<feature type="domain" description="Protein FecR C-terminal" evidence="10">
    <location>
        <begin position="52"/>
        <end position="117"/>
    </location>
</feature>
<evidence type="ECO:0000259" key="9">
    <source>
        <dbReference type="Pfam" id="PF07715"/>
    </source>
</evidence>
<evidence type="ECO:0008006" key="13">
    <source>
        <dbReference type="Google" id="ProtNLM"/>
    </source>
</evidence>
<dbReference type="InterPro" id="IPR036942">
    <property type="entry name" value="Beta-barrel_TonB_sf"/>
</dbReference>
<dbReference type="GO" id="GO:0044718">
    <property type="term" value="P:siderophore transmembrane transport"/>
    <property type="evidence" value="ECO:0007669"/>
    <property type="project" value="TreeGrafter"/>
</dbReference>
<proteinExistence type="inferred from homology"/>
<evidence type="ECO:0000256" key="6">
    <source>
        <dbReference type="ARBA" id="ARBA00023136"/>
    </source>
</evidence>
<dbReference type="Pfam" id="PF07715">
    <property type="entry name" value="Plug"/>
    <property type="match status" value="1"/>
</dbReference>
<dbReference type="SUPFAM" id="SSF49464">
    <property type="entry name" value="Carboxypeptidase regulatory domain-like"/>
    <property type="match status" value="1"/>
</dbReference>
<evidence type="ECO:0000256" key="8">
    <source>
        <dbReference type="PROSITE-ProRule" id="PRU01360"/>
    </source>
</evidence>
<evidence type="ECO:0000256" key="2">
    <source>
        <dbReference type="ARBA" id="ARBA00022448"/>
    </source>
</evidence>
<keyword evidence="12" id="KW-1185">Reference proteome</keyword>
<dbReference type="RefSeq" id="WP_039482728.1">
    <property type="nucleotide sequence ID" value="NZ_JSYN01000043.1"/>
</dbReference>
<dbReference type="Gene3D" id="2.40.170.20">
    <property type="entry name" value="TonB-dependent receptor, beta-barrel domain"/>
    <property type="match status" value="1"/>
</dbReference>
<dbReference type="Proteomes" id="UP000031246">
    <property type="component" value="Unassembled WGS sequence"/>
</dbReference>
<evidence type="ECO:0000256" key="5">
    <source>
        <dbReference type="ARBA" id="ARBA00022729"/>
    </source>
</evidence>
<keyword evidence="5" id="KW-0732">Signal</keyword>
<keyword evidence="3 8" id="KW-1134">Transmembrane beta strand</keyword>
<dbReference type="InterPro" id="IPR012910">
    <property type="entry name" value="Plug_dom"/>
</dbReference>
<dbReference type="InterPro" id="IPR037066">
    <property type="entry name" value="Plug_dom_sf"/>
</dbReference>
<evidence type="ECO:0000256" key="1">
    <source>
        <dbReference type="ARBA" id="ARBA00004571"/>
    </source>
</evidence>
<evidence type="ECO:0000313" key="11">
    <source>
        <dbReference type="EMBL" id="KIA89478.1"/>
    </source>
</evidence>
<dbReference type="OrthoDB" id="9768177at2"/>
<gene>
    <name evidence="11" type="ORF">OC25_25175</name>
</gene>
<dbReference type="PANTHER" id="PTHR30069">
    <property type="entry name" value="TONB-DEPENDENT OUTER MEMBRANE RECEPTOR"/>
    <property type="match status" value="1"/>
</dbReference>
<dbReference type="GO" id="GO:0015344">
    <property type="term" value="F:siderophore uptake transmembrane transporter activity"/>
    <property type="evidence" value="ECO:0007669"/>
    <property type="project" value="TreeGrafter"/>
</dbReference>
<reference evidence="11 12" key="1">
    <citation type="submission" date="2014-10" db="EMBL/GenBank/DDBJ databases">
        <title>Pedobacter Kyungheensis.</title>
        <authorList>
            <person name="Anderson B.M."/>
            <person name="Newman J.D."/>
        </authorList>
    </citation>
    <scope>NUCLEOTIDE SEQUENCE [LARGE SCALE GENOMIC DNA]</scope>
    <source>
        <strain evidence="11 12">KACC 16221</strain>
    </source>
</reference>
<comment type="similarity">
    <text evidence="8">Belongs to the TonB-dependent receptor family.</text>
</comment>
<dbReference type="NCBIfam" id="TIGR04056">
    <property type="entry name" value="OMP_RagA_SusC"/>
    <property type="match status" value="1"/>
</dbReference>
<keyword evidence="2 8" id="KW-0813">Transport</keyword>
<evidence type="ECO:0000256" key="4">
    <source>
        <dbReference type="ARBA" id="ARBA00022692"/>
    </source>
</evidence>
<feature type="domain" description="TonB-dependent receptor plug" evidence="9">
    <location>
        <begin position="220"/>
        <end position="324"/>
    </location>
</feature>
<evidence type="ECO:0000256" key="3">
    <source>
        <dbReference type="ARBA" id="ARBA00022452"/>
    </source>
</evidence>
<dbReference type="GO" id="GO:0009279">
    <property type="term" value="C:cell outer membrane"/>
    <property type="evidence" value="ECO:0007669"/>
    <property type="project" value="UniProtKB-SubCell"/>
</dbReference>
<dbReference type="Gene3D" id="2.60.40.1120">
    <property type="entry name" value="Carboxypeptidase-like, regulatory domain"/>
    <property type="match status" value="1"/>
</dbReference>
<name>A0A0C1FC86_9SPHI</name>
<evidence type="ECO:0000259" key="10">
    <source>
        <dbReference type="Pfam" id="PF16344"/>
    </source>
</evidence>
<comment type="caution">
    <text evidence="11">The sequence shown here is derived from an EMBL/GenBank/DDBJ whole genome shotgun (WGS) entry which is preliminary data.</text>
</comment>
<comment type="subcellular location">
    <subcellularLocation>
        <location evidence="1 8">Cell outer membrane</location>
        <topology evidence="1 8">Multi-pass membrane protein</topology>
    </subcellularLocation>
</comment>
<keyword evidence="7 8" id="KW-0998">Cell outer membrane</keyword>
<accession>A0A0C1FC86</accession>
<dbReference type="InterPro" id="IPR023996">
    <property type="entry name" value="TonB-dep_OMP_SusC/RagA"/>
</dbReference>
<evidence type="ECO:0000313" key="12">
    <source>
        <dbReference type="Proteomes" id="UP000031246"/>
    </source>
</evidence>
<dbReference type="SUPFAM" id="SSF56935">
    <property type="entry name" value="Porins"/>
    <property type="match status" value="1"/>
</dbReference>
<dbReference type="InterPro" id="IPR039426">
    <property type="entry name" value="TonB-dep_rcpt-like"/>
</dbReference>
<dbReference type="PANTHER" id="PTHR30069:SF29">
    <property type="entry name" value="HEMOGLOBIN AND HEMOGLOBIN-HAPTOGLOBIN-BINDING PROTEIN 1-RELATED"/>
    <property type="match status" value="1"/>
</dbReference>
<dbReference type="AlphaFoldDB" id="A0A0C1FC86"/>
<evidence type="ECO:0000256" key="7">
    <source>
        <dbReference type="ARBA" id="ARBA00023237"/>
    </source>
</evidence>
<dbReference type="PROSITE" id="PS52016">
    <property type="entry name" value="TONB_DEPENDENT_REC_3"/>
    <property type="match status" value="1"/>
</dbReference>
<dbReference type="InterPro" id="IPR008969">
    <property type="entry name" value="CarboxyPept-like_regulatory"/>
</dbReference>